<sequence>METGIHLILGIVGAATTPAYLQLYFGVQWQASTVYACKLPGLVKCLVCKLNELTGYRIGGNAAEIMASQRRLSDVTLPATYSESSPWLFLTALVGQSVGINKRPLVILQWISSVMDSTR</sequence>
<evidence type="ECO:0000313" key="1">
    <source>
        <dbReference type="EMBL" id="EZF54868.1"/>
    </source>
</evidence>
<protein>
    <submittedName>
        <fullName evidence="1">Uncharacterized protein</fullName>
    </submittedName>
</protein>
<dbReference type="EMBL" id="KK207772">
    <property type="protein sequence ID" value="EZF54868.1"/>
    <property type="molecule type" value="Genomic_DNA"/>
</dbReference>
<organism evidence="1">
    <name type="scientific">Trichophyton rubrum CBS 288.86</name>
    <dbReference type="NCBI Taxonomy" id="1215330"/>
    <lineage>
        <taxon>Eukaryota</taxon>
        <taxon>Fungi</taxon>
        <taxon>Dikarya</taxon>
        <taxon>Ascomycota</taxon>
        <taxon>Pezizomycotina</taxon>
        <taxon>Eurotiomycetes</taxon>
        <taxon>Eurotiomycetidae</taxon>
        <taxon>Onygenales</taxon>
        <taxon>Arthrodermataceae</taxon>
        <taxon>Trichophyton</taxon>
    </lineage>
</organism>
<proteinExistence type="predicted"/>
<name>A0A022W9V6_TRIRU</name>
<reference evidence="1" key="1">
    <citation type="submission" date="2014-02" db="EMBL/GenBank/DDBJ databases">
        <title>The Genome Sequence of Trichophyton rubrum (morphotype fischeri) CBS 288.86.</title>
        <authorList>
            <consortium name="The Broad Institute Genomics Platform"/>
            <person name="Cuomo C.A."/>
            <person name="White T.C."/>
            <person name="Graser Y."/>
            <person name="Martinez-Rossi N."/>
            <person name="Heitman J."/>
            <person name="Young S.K."/>
            <person name="Zeng Q."/>
            <person name="Gargeya S."/>
            <person name="Abouelleil A."/>
            <person name="Alvarado L."/>
            <person name="Chapman S.B."/>
            <person name="Gainer-Dewar J."/>
            <person name="Goldberg J."/>
            <person name="Griggs A."/>
            <person name="Gujja S."/>
            <person name="Hansen M."/>
            <person name="Howarth C."/>
            <person name="Imamovic A."/>
            <person name="Larimer J."/>
            <person name="Martinez D."/>
            <person name="Murphy C."/>
            <person name="Pearson M.D."/>
            <person name="Persinoti G."/>
            <person name="Poon T."/>
            <person name="Priest M."/>
            <person name="Roberts A.D."/>
            <person name="Saif S."/>
            <person name="Shea T.D."/>
            <person name="Sykes S.N."/>
            <person name="Wortman J."/>
            <person name="Nusbaum C."/>
            <person name="Birren B."/>
        </authorList>
    </citation>
    <scope>NUCLEOTIDE SEQUENCE [LARGE SCALE GENOMIC DNA]</scope>
    <source>
        <strain evidence="1">CBS 288.86</strain>
    </source>
</reference>
<dbReference type="HOGENOM" id="CLU_2063163_0_0_1"/>
<gene>
    <name evidence="1" type="ORF">H103_02474</name>
</gene>
<accession>A0A022W9V6</accession>
<dbReference type="Proteomes" id="UP000023758">
    <property type="component" value="Unassembled WGS sequence"/>
</dbReference>
<dbReference type="AlphaFoldDB" id="A0A022W9V6"/>